<dbReference type="AlphaFoldDB" id="A0A7W9M1C4"/>
<proteinExistence type="predicted"/>
<dbReference type="EMBL" id="JACHMO010000001">
    <property type="protein sequence ID" value="MBB5803713.1"/>
    <property type="molecule type" value="Genomic_DNA"/>
</dbReference>
<organism evidence="2 3">
    <name type="scientific">Saccharothrix ecbatanensis</name>
    <dbReference type="NCBI Taxonomy" id="1105145"/>
    <lineage>
        <taxon>Bacteria</taxon>
        <taxon>Bacillati</taxon>
        <taxon>Actinomycetota</taxon>
        <taxon>Actinomycetes</taxon>
        <taxon>Pseudonocardiales</taxon>
        <taxon>Pseudonocardiaceae</taxon>
        <taxon>Saccharothrix</taxon>
    </lineage>
</organism>
<feature type="transmembrane region" description="Helical" evidence="1">
    <location>
        <begin position="232"/>
        <end position="250"/>
    </location>
</feature>
<protein>
    <submittedName>
        <fullName evidence="2">Uncharacterized protein</fullName>
    </submittedName>
</protein>
<evidence type="ECO:0000313" key="2">
    <source>
        <dbReference type="EMBL" id="MBB5803713.1"/>
    </source>
</evidence>
<accession>A0A7W9M1C4</accession>
<feature type="transmembrane region" description="Helical" evidence="1">
    <location>
        <begin position="175"/>
        <end position="193"/>
    </location>
</feature>
<keyword evidence="1" id="KW-1133">Transmembrane helix</keyword>
<feature type="transmembrane region" description="Helical" evidence="1">
    <location>
        <begin position="29"/>
        <end position="49"/>
    </location>
</feature>
<feature type="transmembrane region" description="Helical" evidence="1">
    <location>
        <begin position="150"/>
        <end position="169"/>
    </location>
</feature>
<feature type="transmembrane region" description="Helical" evidence="1">
    <location>
        <begin position="110"/>
        <end position="129"/>
    </location>
</feature>
<feature type="transmembrane region" description="Helical" evidence="1">
    <location>
        <begin position="55"/>
        <end position="77"/>
    </location>
</feature>
<evidence type="ECO:0000256" key="1">
    <source>
        <dbReference type="SAM" id="Phobius"/>
    </source>
</evidence>
<feature type="transmembrane region" description="Helical" evidence="1">
    <location>
        <begin position="205"/>
        <end position="226"/>
    </location>
</feature>
<sequence length="263" mass="27224">MDILLVKLFLAPLLVVASTLAGRRWGADVTGILVALPIVAGPILFITYLQHGADFAGGAATASLFGLVSLAVFAVVFSCAARRLGWLATVATSWVAVLAVDVALSFVHVTAPVALVVTLVVTTVAVIFMPRIEPELPGEVDRRPSPMWDLPGRAVVTGVLVLGLTTASAALGPQWTGLLAPFPIATSVVAAFVHAQHGPVVTARTLSGALMGLFGFSTFCFSVAVLVRPMGAAAFVLGAAVTVAVQLLVLRTRRTLGRPKVGR</sequence>
<dbReference type="RefSeq" id="WP_184921168.1">
    <property type="nucleotide sequence ID" value="NZ_JACHMO010000001.1"/>
</dbReference>
<keyword evidence="1" id="KW-0812">Transmembrane</keyword>
<reference evidence="2 3" key="1">
    <citation type="submission" date="2020-08" db="EMBL/GenBank/DDBJ databases">
        <title>Sequencing the genomes of 1000 actinobacteria strains.</title>
        <authorList>
            <person name="Klenk H.-P."/>
        </authorList>
    </citation>
    <scope>NUCLEOTIDE SEQUENCE [LARGE SCALE GENOMIC DNA]</scope>
    <source>
        <strain evidence="2 3">DSM 45486</strain>
    </source>
</reference>
<name>A0A7W9M1C4_9PSEU</name>
<dbReference type="Proteomes" id="UP000552097">
    <property type="component" value="Unassembled WGS sequence"/>
</dbReference>
<comment type="caution">
    <text evidence="2">The sequence shown here is derived from an EMBL/GenBank/DDBJ whole genome shotgun (WGS) entry which is preliminary data.</text>
</comment>
<keyword evidence="1" id="KW-0472">Membrane</keyword>
<feature type="transmembrane region" description="Helical" evidence="1">
    <location>
        <begin position="6"/>
        <end position="22"/>
    </location>
</feature>
<gene>
    <name evidence="2" type="ORF">F4560_003481</name>
</gene>
<feature type="transmembrane region" description="Helical" evidence="1">
    <location>
        <begin position="84"/>
        <end position="104"/>
    </location>
</feature>
<keyword evidence="3" id="KW-1185">Reference proteome</keyword>
<evidence type="ECO:0000313" key="3">
    <source>
        <dbReference type="Proteomes" id="UP000552097"/>
    </source>
</evidence>